<evidence type="ECO:0000313" key="1">
    <source>
        <dbReference type="EMBL" id="KAF2664266.1"/>
    </source>
</evidence>
<keyword evidence="2" id="KW-1185">Reference proteome</keyword>
<dbReference type="OrthoDB" id="5272396at2759"/>
<name>A0A6A6TXV1_9PEZI</name>
<organism evidence="1 2">
    <name type="scientific">Microthyrium microscopicum</name>
    <dbReference type="NCBI Taxonomy" id="703497"/>
    <lineage>
        <taxon>Eukaryota</taxon>
        <taxon>Fungi</taxon>
        <taxon>Dikarya</taxon>
        <taxon>Ascomycota</taxon>
        <taxon>Pezizomycotina</taxon>
        <taxon>Dothideomycetes</taxon>
        <taxon>Dothideomycetes incertae sedis</taxon>
        <taxon>Microthyriales</taxon>
        <taxon>Microthyriaceae</taxon>
        <taxon>Microthyrium</taxon>
    </lineage>
</organism>
<reference evidence="1" key="1">
    <citation type="journal article" date="2020" name="Stud. Mycol.">
        <title>101 Dothideomycetes genomes: a test case for predicting lifestyles and emergence of pathogens.</title>
        <authorList>
            <person name="Haridas S."/>
            <person name="Albert R."/>
            <person name="Binder M."/>
            <person name="Bloem J."/>
            <person name="Labutti K."/>
            <person name="Salamov A."/>
            <person name="Andreopoulos B."/>
            <person name="Baker S."/>
            <person name="Barry K."/>
            <person name="Bills G."/>
            <person name="Bluhm B."/>
            <person name="Cannon C."/>
            <person name="Castanera R."/>
            <person name="Culley D."/>
            <person name="Daum C."/>
            <person name="Ezra D."/>
            <person name="Gonzalez J."/>
            <person name="Henrissat B."/>
            <person name="Kuo A."/>
            <person name="Liang C."/>
            <person name="Lipzen A."/>
            <person name="Lutzoni F."/>
            <person name="Magnuson J."/>
            <person name="Mondo S."/>
            <person name="Nolan M."/>
            <person name="Ohm R."/>
            <person name="Pangilinan J."/>
            <person name="Park H.-J."/>
            <person name="Ramirez L."/>
            <person name="Alfaro M."/>
            <person name="Sun H."/>
            <person name="Tritt A."/>
            <person name="Yoshinaga Y."/>
            <person name="Zwiers L.-H."/>
            <person name="Turgeon B."/>
            <person name="Goodwin S."/>
            <person name="Spatafora J."/>
            <person name="Crous P."/>
            <person name="Grigoriev I."/>
        </authorList>
    </citation>
    <scope>NUCLEOTIDE SEQUENCE</scope>
    <source>
        <strain evidence="1">CBS 115976</strain>
    </source>
</reference>
<dbReference type="Proteomes" id="UP000799302">
    <property type="component" value="Unassembled WGS sequence"/>
</dbReference>
<accession>A0A6A6TXV1</accession>
<dbReference type="EMBL" id="MU004243">
    <property type="protein sequence ID" value="KAF2664266.1"/>
    <property type="molecule type" value="Genomic_DNA"/>
</dbReference>
<sequence>MATRDPAVRYPKRMRSAISYTETDDLSESEVAYESKDDVDFEAPVKKQKKASNVRKAHALADDKLTDEQKRQRAIFPFLRLPGEIRNEIYQWCLCVDGGQPIKIHSPPIKYPGRVSYITAKQKALVSEQSGHSNKTESRPKYLLVPHLMPRILLLNLQINQEATPFLYQNRFIFSTTRALHAFLVKVGKNNCNHLRNIAICRLSRKDRVSRYDIFMTLQQLTTCTNVQSIDMDPFLESLEWNRFNVTLNGNLSDGSVEVELKAFAEHFWAATSHWFRAVALAKRNIFAGLQILVFADDSLERTLQRARGVKYSWWYPGSGYQGQLLKRLVACTKQAFDTEMRSLIKSDFSGYEVDPQGNMLINLPNRFR</sequence>
<protein>
    <submittedName>
        <fullName evidence="1">Uncharacterized protein</fullName>
    </submittedName>
</protein>
<proteinExistence type="predicted"/>
<dbReference type="AlphaFoldDB" id="A0A6A6TXV1"/>
<evidence type="ECO:0000313" key="2">
    <source>
        <dbReference type="Proteomes" id="UP000799302"/>
    </source>
</evidence>
<dbReference type="PANTHER" id="PTHR38790:SF8">
    <property type="entry name" value="F-BOX DOMAIN-CONTAINING PROTEIN"/>
    <property type="match status" value="1"/>
</dbReference>
<gene>
    <name evidence="1" type="ORF">BT63DRAFT_460571</name>
</gene>
<dbReference type="PANTHER" id="PTHR38790">
    <property type="entry name" value="2EXR DOMAIN-CONTAINING PROTEIN-RELATED"/>
    <property type="match status" value="1"/>
</dbReference>